<sequence length="49" mass="6146">FYMEQTKQKEEERKCYQRMQQAALNIHKFREKAGNWDGVAEIRKWRKTR</sequence>
<accession>A0A0F9FBC5</accession>
<gene>
    <name evidence="1" type="ORF">LCGC14_2263510</name>
</gene>
<name>A0A0F9FBC5_9ZZZZ</name>
<protein>
    <submittedName>
        <fullName evidence="1">Uncharacterized protein</fullName>
    </submittedName>
</protein>
<dbReference type="AlphaFoldDB" id="A0A0F9FBC5"/>
<proteinExistence type="predicted"/>
<dbReference type="EMBL" id="LAZR01031130">
    <property type="protein sequence ID" value="KKL54630.1"/>
    <property type="molecule type" value="Genomic_DNA"/>
</dbReference>
<evidence type="ECO:0000313" key="1">
    <source>
        <dbReference type="EMBL" id="KKL54630.1"/>
    </source>
</evidence>
<comment type="caution">
    <text evidence="1">The sequence shown here is derived from an EMBL/GenBank/DDBJ whole genome shotgun (WGS) entry which is preliminary data.</text>
</comment>
<feature type="non-terminal residue" evidence="1">
    <location>
        <position position="1"/>
    </location>
</feature>
<organism evidence="1">
    <name type="scientific">marine sediment metagenome</name>
    <dbReference type="NCBI Taxonomy" id="412755"/>
    <lineage>
        <taxon>unclassified sequences</taxon>
        <taxon>metagenomes</taxon>
        <taxon>ecological metagenomes</taxon>
    </lineage>
</organism>
<reference evidence="1" key="1">
    <citation type="journal article" date="2015" name="Nature">
        <title>Complex archaea that bridge the gap between prokaryotes and eukaryotes.</title>
        <authorList>
            <person name="Spang A."/>
            <person name="Saw J.H."/>
            <person name="Jorgensen S.L."/>
            <person name="Zaremba-Niedzwiedzka K."/>
            <person name="Martijn J."/>
            <person name="Lind A.E."/>
            <person name="van Eijk R."/>
            <person name="Schleper C."/>
            <person name="Guy L."/>
            <person name="Ettema T.J."/>
        </authorList>
    </citation>
    <scope>NUCLEOTIDE SEQUENCE</scope>
</reference>